<dbReference type="OMA" id="EGWLWNK"/>
<dbReference type="InParanoid" id="A5E188"/>
<dbReference type="HOGENOM" id="CLU_148825_0_0_1"/>
<dbReference type="RefSeq" id="XP_001525447.1">
    <property type="nucleotide sequence ID" value="XM_001525397.1"/>
</dbReference>
<dbReference type="InterPro" id="IPR053092">
    <property type="entry name" value="Mitochondrial_unc_protein"/>
</dbReference>
<reference evidence="1 2" key="1">
    <citation type="journal article" date="2009" name="Nature">
        <title>Evolution of pathogenicity and sexual reproduction in eight Candida genomes.</title>
        <authorList>
            <person name="Butler G."/>
            <person name="Rasmussen M.D."/>
            <person name="Lin M.F."/>
            <person name="Santos M.A."/>
            <person name="Sakthikumar S."/>
            <person name="Munro C.A."/>
            <person name="Rheinbay E."/>
            <person name="Grabherr M."/>
            <person name="Forche A."/>
            <person name="Reedy J.L."/>
            <person name="Agrafioti I."/>
            <person name="Arnaud M.B."/>
            <person name="Bates S."/>
            <person name="Brown A.J."/>
            <person name="Brunke S."/>
            <person name="Costanzo M.C."/>
            <person name="Fitzpatrick D.A."/>
            <person name="de Groot P.W."/>
            <person name="Harris D."/>
            <person name="Hoyer L.L."/>
            <person name="Hube B."/>
            <person name="Klis F.M."/>
            <person name="Kodira C."/>
            <person name="Lennard N."/>
            <person name="Logue M.E."/>
            <person name="Martin R."/>
            <person name="Neiman A.M."/>
            <person name="Nikolaou E."/>
            <person name="Quail M.A."/>
            <person name="Quinn J."/>
            <person name="Santos M.C."/>
            <person name="Schmitzberger F.F."/>
            <person name="Sherlock G."/>
            <person name="Shah P."/>
            <person name="Silverstein K.A."/>
            <person name="Skrzypek M.S."/>
            <person name="Soll D."/>
            <person name="Staggs R."/>
            <person name="Stansfield I."/>
            <person name="Stumpf M.P."/>
            <person name="Sudbery P.E."/>
            <person name="Srikantha T."/>
            <person name="Zeng Q."/>
            <person name="Berman J."/>
            <person name="Berriman M."/>
            <person name="Heitman J."/>
            <person name="Gow N.A."/>
            <person name="Lorenz M.C."/>
            <person name="Birren B.W."/>
            <person name="Kellis M."/>
            <person name="Cuomo C.A."/>
        </authorList>
    </citation>
    <scope>NUCLEOTIDE SEQUENCE [LARGE SCALE GENOMIC DNA]</scope>
    <source>
        <strain evidence="2">ATCC 11503 / BCRC 21390 / CBS 2605 / JCM 1781 / NBRC 1676 / NRRL YB-4239</strain>
    </source>
</reference>
<organism evidence="1 2">
    <name type="scientific">Lodderomyces elongisporus (strain ATCC 11503 / CBS 2605 / JCM 1781 / NBRC 1676 / NRRL YB-4239)</name>
    <name type="common">Yeast</name>
    <name type="synonym">Saccharomyces elongisporus</name>
    <dbReference type="NCBI Taxonomy" id="379508"/>
    <lineage>
        <taxon>Eukaryota</taxon>
        <taxon>Fungi</taxon>
        <taxon>Dikarya</taxon>
        <taxon>Ascomycota</taxon>
        <taxon>Saccharomycotina</taxon>
        <taxon>Pichiomycetes</taxon>
        <taxon>Debaryomycetaceae</taxon>
        <taxon>Candida/Lodderomyces clade</taxon>
        <taxon>Lodderomyces</taxon>
    </lineage>
</organism>
<sequence>MSNIRDVFFPPPARDIPEQEIEDCIPCNTVQALVAMGGGLWLASENQFRDKSTGKIDAVKNPLWWRRSVRGLGLTLFVLGTYRAFEVSQAIYHGQSKST</sequence>
<dbReference type="OrthoDB" id="4083608at2759"/>
<dbReference type="GeneID" id="5232584"/>
<accession>A5E188</accession>
<dbReference type="KEGG" id="lel:PVL30_002872"/>
<dbReference type="VEuPathDB" id="FungiDB:LELG_03375"/>
<evidence type="ECO:0000313" key="2">
    <source>
        <dbReference type="Proteomes" id="UP000001996"/>
    </source>
</evidence>
<evidence type="ECO:0008006" key="3">
    <source>
        <dbReference type="Google" id="ProtNLM"/>
    </source>
</evidence>
<dbReference type="PANTHER" id="PTHR28048">
    <property type="entry name" value="ACR195WP"/>
    <property type="match status" value="1"/>
</dbReference>
<keyword evidence="2" id="KW-1185">Reference proteome</keyword>
<evidence type="ECO:0000313" key="1">
    <source>
        <dbReference type="EMBL" id="EDK45196.1"/>
    </source>
</evidence>
<dbReference type="PANTHER" id="PTHR28048:SF1">
    <property type="entry name" value="ACR195WP"/>
    <property type="match status" value="1"/>
</dbReference>
<gene>
    <name evidence="1" type="ORF">LELG_03375</name>
</gene>
<dbReference type="FunCoup" id="A5E188">
    <property type="interactions" value="19"/>
</dbReference>
<protein>
    <recommendedName>
        <fullName evidence="3">DUF4536 domain-containing protein</fullName>
    </recommendedName>
</protein>
<dbReference type="eggNOG" id="ENOG502S2HK">
    <property type="taxonomic scope" value="Eukaryota"/>
</dbReference>
<dbReference type="EMBL" id="CH981527">
    <property type="protein sequence ID" value="EDK45196.1"/>
    <property type="molecule type" value="Genomic_DNA"/>
</dbReference>
<name>A5E188_LODEL</name>
<proteinExistence type="predicted"/>
<dbReference type="AlphaFoldDB" id="A5E188"/>
<dbReference type="Proteomes" id="UP000001996">
    <property type="component" value="Unassembled WGS sequence"/>
</dbReference>